<dbReference type="PANTHER" id="PTHR23011:SF28">
    <property type="entry name" value="CYCLIC NUCLEOTIDE-BINDING DOMAIN CONTAINING PROTEIN"/>
    <property type="match status" value="1"/>
</dbReference>
<reference evidence="5" key="1">
    <citation type="journal article" date="2006" name="PLoS Biol.">
        <title>Macronuclear genome sequence of the ciliate Tetrahymena thermophila, a model eukaryote.</title>
        <authorList>
            <person name="Eisen J.A."/>
            <person name="Coyne R.S."/>
            <person name="Wu M."/>
            <person name="Wu D."/>
            <person name="Thiagarajan M."/>
            <person name="Wortman J.R."/>
            <person name="Badger J.H."/>
            <person name="Ren Q."/>
            <person name="Amedeo P."/>
            <person name="Jones K.M."/>
            <person name="Tallon L.J."/>
            <person name="Delcher A.L."/>
            <person name="Salzberg S.L."/>
            <person name="Silva J.C."/>
            <person name="Haas B.J."/>
            <person name="Majoros W.H."/>
            <person name="Farzad M."/>
            <person name="Carlton J.M."/>
            <person name="Smith R.K. Jr."/>
            <person name="Garg J."/>
            <person name="Pearlman R.E."/>
            <person name="Karrer K.M."/>
            <person name="Sun L."/>
            <person name="Manning G."/>
            <person name="Elde N.C."/>
            <person name="Turkewitz A.P."/>
            <person name="Asai D.J."/>
            <person name="Wilkes D.E."/>
            <person name="Wang Y."/>
            <person name="Cai H."/>
            <person name="Collins K."/>
            <person name="Stewart B.A."/>
            <person name="Lee S.R."/>
            <person name="Wilamowska K."/>
            <person name="Weinberg Z."/>
            <person name="Ruzzo W.L."/>
            <person name="Wloga D."/>
            <person name="Gaertig J."/>
            <person name="Frankel J."/>
            <person name="Tsao C.-C."/>
            <person name="Gorovsky M.A."/>
            <person name="Keeling P.J."/>
            <person name="Waller R.F."/>
            <person name="Patron N.J."/>
            <person name="Cherry J.M."/>
            <person name="Stover N.A."/>
            <person name="Krieger C.J."/>
            <person name="del Toro C."/>
            <person name="Ryder H.F."/>
            <person name="Williamson S.C."/>
            <person name="Barbeau R.A."/>
            <person name="Hamilton E.P."/>
            <person name="Orias E."/>
        </authorList>
    </citation>
    <scope>NUCLEOTIDE SEQUENCE [LARGE SCALE GENOMIC DNA]</scope>
    <source>
        <strain evidence="5">SB210</strain>
    </source>
</reference>
<dbReference type="SUPFAM" id="SSF51206">
    <property type="entry name" value="cAMP-binding domain-like"/>
    <property type="match status" value="2"/>
</dbReference>
<evidence type="ECO:0000256" key="2">
    <source>
        <dbReference type="SAM" id="MobiDB-lite"/>
    </source>
</evidence>
<dbReference type="GeneID" id="7847083"/>
<gene>
    <name evidence="4" type="ORF">TTHERM_00732680</name>
</gene>
<evidence type="ECO:0000313" key="5">
    <source>
        <dbReference type="Proteomes" id="UP000009168"/>
    </source>
</evidence>
<sequence>MIQRSRFARLSIQLNHINQNQINKDIDADTSINVETKQFLKHVVEQNNQQHDDSYDCYNPIQKTSCNTSPSKLKRGSSLIHLQNLEIMRIQEASNEGYLKLSGFESQKQFEERKSQLIKAVKQTEKIDMKEPFIQNLACGIAVKAIKTYNEAQFMLRIFTENTIFSQYSQVIKKNVNLVNLMRYKFYPKNSIIYETGDFGQYYYFLLSGKLLQLLPISDEIVSSPVKISAQKTPIKMELNLLNMIKQNDSLLGKSPKMTKNLSLKEKRNSFSLINNSMSILMEKEFEKLVPHHKFNQYILPGQGFGDSELFSKLRRGCTIFCEEDSHLIIIQKEDFQQFMGNEKSDLVSQKINFLNQFDFLESIPNSKLNQILETSITLNLNSKNIIYQEGQDCESIYFIRKGEVTLTQILETSQSQEEQRDQIAYDYDGESDLYTAMNKRKKKQERVPILIISENSYFGEYEILKKIPQRTTQAICSSQESEIIEIKISNLLPLVKVFGKYANLKQHEKVRDKFMEERLQLIQSQKREQNISRQAQQLAIQDNNALNNFQMKRKSSLQLSQSKTLSNQNSQYQSPSSNISNSDLFPLRSKTKTLNQIDRGKQNFSFSKLIQTPSQSQIKIEEYSKSNNTSPSSLNITKSERVIGACSIFSPNQKIRRQLYDKQKTLNHQQSSFYDFSIKDSKNQIIEEIQQKQLNQNKQNSLQLILDQQQNHADQKEQKRSQDFYQIQQLGQINTPKQIKKQNLQFHKKCKSSTYIPIQQTKESLETNLQSLKNEFKLNLFENYLEKAEKQVQQKQEVMQRLTQNVNKLAGNSNKGLFDEEFQKGFNKMYLRKFGKKYEKN</sequence>
<protein>
    <submittedName>
        <fullName evidence="4">Cyclic nucleotide-binding domain protein</fullName>
    </submittedName>
</protein>
<feature type="domain" description="Cyclic nucleotide-binding" evidence="3">
    <location>
        <begin position="177"/>
        <end position="211"/>
    </location>
</feature>
<dbReference type="eggNOG" id="ENOG502RYT3">
    <property type="taxonomic scope" value="Eukaryota"/>
</dbReference>
<accession>Q245E3</accession>
<dbReference type="KEGG" id="tet:TTHERM_00732680"/>
<dbReference type="InParanoid" id="Q245E3"/>
<organism evidence="4 5">
    <name type="scientific">Tetrahymena thermophila (strain SB210)</name>
    <dbReference type="NCBI Taxonomy" id="312017"/>
    <lineage>
        <taxon>Eukaryota</taxon>
        <taxon>Sar</taxon>
        <taxon>Alveolata</taxon>
        <taxon>Ciliophora</taxon>
        <taxon>Intramacronucleata</taxon>
        <taxon>Oligohymenophorea</taxon>
        <taxon>Hymenostomatida</taxon>
        <taxon>Tetrahymenina</taxon>
        <taxon>Tetrahymenidae</taxon>
        <taxon>Tetrahymena</taxon>
    </lineage>
</organism>
<keyword evidence="1" id="KW-0175">Coiled coil</keyword>
<dbReference type="AlphaFoldDB" id="Q245E3"/>
<feature type="coiled-coil region" evidence="1">
    <location>
        <begin position="779"/>
        <end position="813"/>
    </location>
</feature>
<dbReference type="InterPro" id="IPR018490">
    <property type="entry name" value="cNMP-bd_dom_sf"/>
</dbReference>
<dbReference type="InterPro" id="IPR000595">
    <property type="entry name" value="cNMP-bd_dom"/>
</dbReference>
<dbReference type="Gene3D" id="2.60.120.10">
    <property type="entry name" value="Jelly Rolls"/>
    <property type="match status" value="2"/>
</dbReference>
<keyword evidence="5" id="KW-1185">Reference proteome</keyword>
<dbReference type="RefSeq" id="XP_001023666.2">
    <property type="nucleotide sequence ID" value="XM_001023666.2"/>
</dbReference>
<dbReference type="PROSITE" id="PS50042">
    <property type="entry name" value="CNMP_BINDING_3"/>
    <property type="match status" value="3"/>
</dbReference>
<evidence type="ECO:0000313" key="4">
    <source>
        <dbReference type="EMBL" id="EAS03421.2"/>
    </source>
</evidence>
<feature type="compositionally biased region" description="Low complexity" evidence="2">
    <location>
        <begin position="558"/>
        <end position="583"/>
    </location>
</feature>
<feature type="domain" description="Cyclic nucleotide-binding" evidence="3">
    <location>
        <begin position="360"/>
        <end position="473"/>
    </location>
</feature>
<evidence type="ECO:0000259" key="3">
    <source>
        <dbReference type="PROSITE" id="PS50042"/>
    </source>
</evidence>
<proteinExistence type="predicted"/>
<dbReference type="EMBL" id="GG662485">
    <property type="protein sequence ID" value="EAS03421.2"/>
    <property type="molecule type" value="Genomic_DNA"/>
</dbReference>
<dbReference type="InterPro" id="IPR014710">
    <property type="entry name" value="RmlC-like_jellyroll"/>
</dbReference>
<dbReference type="Proteomes" id="UP000009168">
    <property type="component" value="Unassembled WGS sequence"/>
</dbReference>
<dbReference type="PANTHER" id="PTHR23011">
    <property type="entry name" value="CYCLIC NUCLEOTIDE-BINDING DOMAIN CONTAINING PROTEIN"/>
    <property type="match status" value="1"/>
</dbReference>
<feature type="domain" description="Cyclic nucleotide-binding" evidence="3">
    <location>
        <begin position="271"/>
        <end position="357"/>
    </location>
</feature>
<dbReference type="HOGENOM" id="CLU_340260_0_0_1"/>
<evidence type="ECO:0000256" key="1">
    <source>
        <dbReference type="SAM" id="Coils"/>
    </source>
</evidence>
<feature type="region of interest" description="Disordered" evidence="2">
    <location>
        <begin position="558"/>
        <end position="586"/>
    </location>
</feature>
<name>Q245E3_TETTS</name>